<dbReference type="EMBL" id="QTUC01000001">
    <property type="protein sequence ID" value="REF35386.1"/>
    <property type="molecule type" value="Genomic_DNA"/>
</dbReference>
<dbReference type="GO" id="GO:0006508">
    <property type="term" value="P:proteolysis"/>
    <property type="evidence" value="ECO:0007669"/>
    <property type="project" value="UniProtKB-KW"/>
</dbReference>
<dbReference type="AlphaFoldDB" id="A0A3D9V1Z3"/>
<keyword evidence="3 6" id="KW-0378">Hydrolase</keyword>
<keyword evidence="4 6" id="KW-0720">Serine protease</keyword>
<dbReference type="PROSITE" id="PS00136">
    <property type="entry name" value="SUBTILASE_ASP"/>
    <property type="match status" value="1"/>
</dbReference>
<dbReference type="PROSITE" id="PS00138">
    <property type="entry name" value="SUBTILASE_SER"/>
    <property type="match status" value="1"/>
</dbReference>
<evidence type="ECO:0000256" key="2">
    <source>
        <dbReference type="ARBA" id="ARBA00022670"/>
    </source>
</evidence>
<evidence type="ECO:0000256" key="5">
    <source>
        <dbReference type="PIRSR" id="PIRSR615500-1"/>
    </source>
</evidence>
<feature type="active site" description="Charge relay system" evidence="5 6">
    <location>
        <position position="307"/>
    </location>
</feature>
<evidence type="ECO:0000259" key="10">
    <source>
        <dbReference type="Pfam" id="PF00082"/>
    </source>
</evidence>
<feature type="active site" description="Charge relay system" evidence="5 6">
    <location>
        <position position="484"/>
    </location>
</feature>
<evidence type="ECO:0000256" key="1">
    <source>
        <dbReference type="ARBA" id="ARBA00011073"/>
    </source>
</evidence>
<evidence type="ECO:0000256" key="6">
    <source>
        <dbReference type="PROSITE-ProRule" id="PRU01240"/>
    </source>
</evidence>
<organism evidence="11 12">
    <name type="scientific">Thermasporomyces composti</name>
    <dbReference type="NCBI Taxonomy" id="696763"/>
    <lineage>
        <taxon>Bacteria</taxon>
        <taxon>Bacillati</taxon>
        <taxon>Actinomycetota</taxon>
        <taxon>Actinomycetes</taxon>
        <taxon>Propionibacteriales</taxon>
        <taxon>Nocardioidaceae</taxon>
        <taxon>Thermasporomyces</taxon>
    </lineage>
</organism>
<dbReference type="InterPro" id="IPR022398">
    <property type="entry name" value="Peptidase_S8_His-AS"/>
</dbReference>
<comment type="similarity">
    <text evidence="1 6 7">Belongs to the peptidase S8 family.</text>
</comment>
<keyword evidence="12" id="KW-1185">Reference proteome</keyword>
<dbReference type="PANTHER" id="PTHR43806">
    <property type="entry name" value="PEPTIDASE S8"/>
    <property type="match status" value="1"/>
</dbReference>
<dbReference type="GO" id="GO:0004252">
    <property type="term" value="F:serine-type endopeptidase activity"/>
    <property type="evidence" value="ECO:0007669"/>
    <property type="project" value="UniProtKB-UniRule"/>
</dbReference>
<feature type="chain" id="PRO_5038333119" evidence="9">
    <location>
        <begin position="26"/>
        <end position="1162"/>
    </location>
</feature>
<dbReference type="InterPro" id="IPR036852">
    <property type="entry name" value="Peptidase_S8/S53_dom_sf"/>
</dbReference>
<feature type="domain" description="Peptidase S8/S53" evidence="10">
    <location>
        <begin position="265"/>
        <end position="523"/>
    </location>
</feature>
<accession>A0A3D9V1Z3</accession>
<dbReference type="InterPro" id="IPR023828">
    <property type="entry name" value="Peptidase_S8_Ser-AS"/>
</dbReference>
<dbReference type="SUPFAM" id="SSF52743">
    <property type="entry name" value="Subtilisin-like"/>
    <property type="match status" value="1"/>
</dbReference>
<feature type="signal peptide" evidence="9">
    <location>
        <begin position="1"/>
        <end position="25"/>
    </location>
</feature>
<dbReference type="PROSITE" id="PS00137">
    <property type="entry name" value="SUBTILASE_HIS"/>
    <property type="match status" value="1"/>
</dbReference>
<keyword evidence="9" id="KW-0732">Signal</keyword>
<evidence type="ECO:0000256" key="3">
    <source>
        <dbReference type="ARBA" id="ARBA00022801"/>
    </source>
</evidence>
<dbReference type="PRINTS" id="PR00723">
    <property type="entry name" value="SUBTILISIN"/>
</dbReference>
<dbReference type="RefSeq" id="WP_115849181.1">
    <property type="nucleotide sequence ID" value="NZ_QTUC01000001.1"/>
</dbReference>
<feature type="region of interest" description="Disordered" evidence="8">
    <location>
        <begin position="53"/>
        <end position="80"/>
    </location>
</feature>
<reference evidence="11 12" key="1">
    <citation type="submission" date="2018-08" db="EMBL/GenBank/DDBJ databases">
        <title>Sequencing the genomes of 1000 actinobacteria strains.</title>
        <authorList>
            <person name="Klenk H.-P."/>
        </authorList>
    </citation>
    <scope>NUCLEOTIDE SEQUENCE [LARGE SCALE GENOMIC DNA]</scope>
    <source>
        <strain evidence="11 12">DSM 22891</strain>
    </source>
</reference>
<sequence>MRALLRRVSLAVVACALAAAGLPNAQATAASPVALGPVTSPPSHVADVLSTEAWPGETGSSGAGPGKGRTTSGPSDERPTAAFVTLITGDRVRLVTRDGHTIAVPMPGPGREGIQFAIHQRGERIEVVPSDAAPFLLQGKLDRRLFQVTDLVAAGYDDAAMPRLPVIVQYAPGQRSVPSPRTVRAGHTLASVRATAYTVRKTDAGGFWRWLAGPSAGQPGRTTPSGGAFESGVAKVWLDGPVHASLDQSVPQTKAPQAWELGFTGKGVTVAILDSGIDNDHPDLQGAVVAERNFITGGDEARDGLGHGTHVAGIVTGSGAASGGRYRGMAPDAVLLDGKVLDDEGTGTESSLIAGMEWAAAQDARIVNMSISTWNASDGTDPVSLALNRLSTDDGPLFVVAAGNNGSSPFSVGSPGAADAALTVGAVDSEGRTAEFSSRGPRAGDVALKPDIAAPGVGIVSARATGTEPEEPVGEHYARMSGTSMAAPHVAGAAALLAQLRPTWTPAQLKAVLTSTASPTPGEGVFDQGAGQLDAARAVTQRVNAEQANLSMFMRWPHQAPRTQTLTYRNTSATDVTLTLQLTVTDAEGEPAPDGLVTLDRTTLVVPARGRAQVEVTVDPRKGEAGSYYGGRITAQGSGDVVIQTPLAVSIERESYDLTLRILDRNGELVERVDEAFLVPPFVADPESGRIFDLRAGEEGLVARVPKGTYTFSTILVTRHGPIKPPSFTHLADPIIAVAKDVTITLDARAAERVQATVEARDARTEATTFGTTELLGGYPSTTFVEVPGAQRSPLYALATEPVTDRTYLFVVYQVMATDDATYELVVGEQGRVPDDPTYAVRNADLFRDEATFARPGADIDWWGSWTRFAELPGGTTVGVGRSYDVPVPGSRTHLASARFDSDVLLWSADFDAGPSAVDIAYTEFDLARSHAPGSRVRRAYGRAAFRPQGDGASIEGLTSLWFTPGNPSPGQGPFSVWSLNGVEGRVTLARDGEVIAESADPFFLDTEVPLDGRHTYVVELTATQDVPWSRYATSVDARWTFPMVGPVDDVRLPLLNVAATGDFDLTGRAPAGEPFVLELLPLPAEDVGQVTSVTLDVSYDDGETWRQASVTRTPAGRWRATVTHPDNPGGFVSLRLRAHDNRGHRVQWTSIRAYGLVGGES</sequence>
<dbReference type="Proteomes" id="UP000256485">
    <property type="component" value="Unassembled WGS sequence"/>
</dbReference>
<dbReference type="PANTHER" id="PTHR43806:SF65">
    <property type="entry name" value="SERINE PROTEASE APRX"/>
    <property type="match status" value="1"/>
</dbReference>
<name>A0A3D9V1Z3_THECX</name>
<protein>
    <submittedName>
        <fullName evidence="11">Subtilase family protein</fullName>
    </submittedName>
</protein>
<dbReference type="PROSITE" id="PS51892">
    <property type="entry name" value="SUBTILASE"/>
    <property type="match status" value="1"/>
</dbReference>
<feature type="active site" description="Charge relay system" evidence="5 6">
    <location>
        <position position="274"/>
    </location>
</feature>
<dbReference type="OrthoDB" id="9813435at2"/>
<evidence type="ECO:0000256" key="9">
    <source>
        <dbReference type="SAM" id="SignalP"/>
    </source>
</evidence>
<dbReference type="Pfam" id="PF00082">
    <property type="entry name" value="Peptidase_S8"/>
    <property type="match status" value="1"/>
</dbReference>
<keyword evidence="2 6" id="KW-0645">Protease</keyword>
<evidence type="ECO:0000313" key="12">
    <source>
        <dbReference type="Proteomes" id="UP000256485"/>
    </source>
</evidence>
<dbReference type="InterPro" id="IPR050131">
    <property type="entry name" value="Peptidase_S8_subtilisin-like"/>
</dbReference>
<evidence type="ECO:0000256" key="7">
    <source>
        <dbReference type="RuleBase" id="RU003355"/>
    </source>
</evidence>
<proteinExistence type="inferred from homology"/>
<evidence type="ECO:0000256" key="8">
    <source>
        <dbReference type="SAM" id="MobiDB-lite"/>
    </source>
</evidence>
<dbReference type="InterPro" id="IPR000209">
    <property type="entry name" value="Peptidase_S8/S53_dom"/>
</dbReference>
<evidence type="ECO:0000256" key="4">
    <source>
        <dbReference type="ARBA" id="ARBA00022825"/>
    </source>
</evidence>
<dbReference type="InterPro" id="IPR023827">
    <property type="entry name" value="Peptidase_S8_Asp-AS"/>
</dbReference>
<gene>
    <name evidence="11" type="ORF">DFJ64_0765</name>
</gene>
<comment type="caution">
    <text evidence="11">The sequence shown here is derived from an EMBL/GenBank/DDBJ whole genome shotgun (WGS) entry which is preliminary data.</text>
</comment>
<evidence type="ECO:0000313" key="11">
    <source>
        <dbReference type="EMBL" id="REF35386.1"/>
    </source>
</evidence>
<dbReference type="InterPro" id="IPR015500">
    <property type="entry name" value="Peptidase_S8_subtilisin-rel"/>
</dbReference>
<dbReference type="Gene3D" id="3.40.50.200">
    <property type="entry name" value="Peptidase S8/S53 domain"/>
    <property type="match status" value="1"/>
</dbReference>